<name>A0A2N8ZA43_9VIBR</name>
<evidence type="ECO:0000259" key="3">
    <source>
        <dbReference type="Pfam" id="PF13505"/>
    </source>
</evidence>
<keyword evidence="1 2" id="KW-0732">Signal</keyword>
<gene>
    <name evidence="4" type="ORF">VTAP4600_A0806</name>
</gene>
<dbReference type="RefSeq" id="WP_102521573.1">
    <property type="nucleotide sequence ID" value="NZ_LT960611.1"/>
</dbReference>
<dbReference type="Pfam" id="PF13505">
    <property type="entry name" value="OMP_b-brl"/>
    <property type="match status" value="1"/>
</dbReference>
<dbReference type="InterPro" id="IPR027385">
    <property type="entry name" value="Beta-barrel_OMP"/>
</dbReference>
<proteinExistence type="predicted"/>
<organism evidence="4 5">
    <name type="scientific">Vibrio tapetis subsp. tapetis</name>
    <dbReference type="NCBI Taxonomy" id="1671868"/>
    <lineage>
        <taxon>Bacteria</taxon>
        <taxon>Pseudomonadati</taxon>
        <taxon>Pseudomonadota</taxon>
        <taxon>Gammaproteobacteria</taxon>
        <taxon>Vibrionales</taxon>
        <taxon>Vibrionaceae</taxon>
        <taxon>Vibrio</taxon>
    </lineage>
</organism>
<evidence type="ECO:0000313" key="4">
    <source>
        <dbReference type="EMBL" id="SON48785.1"/>
    </source>
</evidence>
<dbReference type="AlphaFoldDB" id="A0A2N8ZA43"/>
<feature type="chain" id="PRO_5014905994" evidence="2">
    <location>
        <begin position="20"/>
        <end position="155"/>
    </location>
</feature>
<keyword evidence="5" id="KW-1185">Reference proteome</keyword>
<feature type="signal peptide" evidence="2">
    <location>
        <begin position="1"/>
        <end position="19"/>
    </location>
</feature>
<dbReference type="KEGG" id="vta:A0806"/>
<evidence type="ECO:0000313" key="5">
    <source>
        <dbReference type="Proteomes" id="UP000235828"/>
    </source>
</evidence>
<dbReference type="OrthoDB" id="5622477at2"/>
<accession>A0A2N8ZA43</accession>
<dbReference type="SUPFAM" id="SSF56925">
    <property type="entry name" value="OMPA-like"/>
    <property type="match status" value="1"/>
</dbReference>
<feature type="domain" description="Outer membrane protein beta-barrel" evidence="3">
    <location>
        <begin position="6"/>
        <end position="154"/>
    </location>
</feature>
<dbReference type="Gene3D" id="2.40.160.20">
    <property type="match status" value="1"/>
</dbReference>
<dbReference type="EMBL" id="LT960611">
    <property type="protein sequence ID" value="SON48785.1"/>
    <property type="molecule type" value="Genomic_DNA"/>
</dbReference>
<reference evidence="4 5" key="1">
    <citation type="submission" date="2017-10" db="EMBL/GenBank/DDBJ databases">
        <authorList>
            <person name="Banno H."/>
            <person name="Chua N.-H."/>
        </authorList>
    </citation>
    <scope>NUCLEOTIDE SEQUENCE [LARGE SCALE GENOMIC DNA]</scope>
    <source>
        <strain evidence="4">Vibrio tapetis CECT4600</strain>
    </source>
</reference>
<evidence type="ECO:0000256" key="2">
    <source>
        <dbReference type="SAM" id="SignalP"/>
    </source>
</evidence>
<sequence length="155" mass="16270">MKKILLALALTGVASTAAADSWLYAGANIGQSDLDGKNATAAGFHVGTGILPIIGLEAGYNNHGKINNWDMSSYYFAVKPSIDLGPLHVYGKAGVHSYKAAHSGAPNQDGTDAMYGVGVEYFMFDMLSVGGAYQNFKTDSGNIGSFNLTATIHFL</sequence>
<protein>
    <submittedName>
        <fullName evidence="4">Putative ompA like</fullName>
    </submittedName>
</protein>
<dbReference type="InterPro" id="IPR011250">
    <property type="entry name" value="OMP/PagP_B-barrel"/>
</dbReference>
<evidence type="ECO:0000256" key="1">
    <source>
        <dbReference type="ARBA" id="ARBA00022729"/>
    </source>
</evidence>
<dbReference type="Proteomes" id="UP000235828">
    <property type="component" value="Chromosome A"/>
</dbReference>